<dbReference type="Pfam" id="PF13391">
    <property type="entry name" value="HNH_2"/>
    <property type="match status" value="1"/>
</dbReference>
<name>A0A379AAQ1_ENTAG</name>
<dbReference type="InterPro" id="IPR003615">
    <property type="entry name" value="HNH_nuc"/>
</dbReference>
<evidence type="ECO:0000259" key="1">
    <source>
        <dbReference type="Pfam" id="PF13391"/>
    </source>
</evidence>
<feature type="domain" description="HNH nuclease" evidence="1">
    <location>
        <begin position="142"/>
        <end position="191"/>
    </location>
</feature>
<protein>
    <recommendedName>
        <fullName evidence="1">HNH nuclease domain-containing protein</fullName>
    </recommendedName>
</protein>
<sequence length="218" mass="25210">MTASYPTAILIKLEKETKKKPKWRCSNGHEFAEAKTEHIPITKFSAFYSGSFIKLKKPYLLLESKIINHNKQLSIQEVRTDWALSLLNGVENYLEELSSDDSMEAPALFSKEDYRDVVNRSIKQRRGQKSFREKLIKSHPQCAISKSKIVDILEAAHIFPYRNKTHNHISNGMLLRADLHTLFDLNLIAINPSDMTLRIAKNLEKSEYANLDKKKDRH</sequence>
<accession>A0A379AAQ1</accession>
<dbReference type="AlphaFoldDB" id="A0A379AAQ1"/>
<evidence type="ECO:0000313" key="3">
    <source>
        <dbReference type="Proteomes" id="UP000254640"/>
    </source>
</evidence>
<dbReference type="EMBL" id="UGSO01000001">
    <property type="protein sequence ID" value="SUB14984.1"/>
    <property type="molecule type" value="Genomic_DNA"/>
</dbReference>
<organism evidence="2 3">
    <name type="scientific">Enterobacter agglomerans</name>
    <name type="common">Erwinia herbicola</name>
    <name type="synonym">Pantoea agglomerans</name>
    <dbReference type="NCBI Taxonomy" id="549"/>
    <lineage>
        <taxon>Bacteria</taxon>
        <taxon>Pseudomonadati</taxon>
        <taxon>Pseudomonadota</taxon>
        <taxon>Gammaproteobacteria</taxon>
        <taxon>Enterobacterales</taxon>
        <taxon>Erwiniaceae</taxon>
        <taxon>Pantoea</taxon>
        <taxon>Pantoea agglomerans group</taxon>
    </lineage>
</organism>
<proteinExistence type="predicted"/>
<reference evidence="2 3" key="1">
    <citation type="submission" date="2018-06" db="EMBL/GenBank/DDBJ databases">
        <authorList>
            <consortium name="Pathogen Informatics"/>
            <person name="Doyle S."/>
        </authorList>
    </citation>
    <scope>NUCLEOTIDE SEQUENCE [LARGE SCALE GENOMIC DNA]</scope>
    <source>
        <strain evidence="2 3">NCTC9381</strain>
    </source>
</reference>
<keyword evidence="3" id="KW-1185">Reference proteome</keyword>
<gene>
    <name evidence="2" type="ORF">NCTC9381_00847</name>
</gene>
<dbReference type="Proteomes" id="UP000254640">
    <property type="component" value="Unassembled WGS sequence"/>
</dbReference>
<evidence type="ECO:0000313" key="2">
    <source>
        <dbReference type="EMBL" id="SUB14984.1"/>
    </source>
</evidence>